<name>A0A4R8LLH1_9BURK</name>
<reference evidence="1 2" key="1">
    <citation type="submission" date="2019-03" db="EMBL/GenBank/DDBJ databases">
        <title>Genomic Encyclopedia of Type Strains, Phase III (KMG-III): the genomes of soil and plant-associated and newly described type strains.</title>
        <authorList>
            <person name="Whitman W."/>
        </authorList>
    </citation>
    <scope>NUCLEOTIDE SEQUENCE [LARGE SCALE GENOMIC DNA]</scope>
    <source>
        <strain evidence="1 2">LMG 29544</strain>
    </source>
</reference>
<gene>
    <name evidence="1" type="ORF">BX592_114114</name>
</gene>
<evidence type="ECO:0000313" key="1">
    <source>
        <dbReference type="EMBL" id="TDY45447.1"/>
    </source>
</evidence>
<sequence>MTVGFVYDVFRMTAATDMMQAAKESLMKKCGTEVGLFSTNL</sequence>
<protein>
    <submittedName>
        <fullName evidence="1">Uncharacterized protein</fullName>
    </submittedName>
</protein>
<keyword evidence="2" id="KW-1185">Reference proteome</keyword>
<organism evidence="1 2">
    <name type="scientific">Paraburkholderia rhizosphaerae</name>
    <dbReference type="NCBI Taxonomy" id="480658"/>
    <lineage>
        <taxon>Bacteria</taxon>
        <taxon>Pseudomonadati</taxon>
        <taxon>Pseudomonadota</taxon>
        <taxon>Betaproteobacteria</taxon>
        <taxon>Burkholderiales</taxon>
        <taxon>Burkholderiaceae</taxon>
        <taxon>Paraburkholderia</taxon>
    </lineage>
</organism>
<dbReference type="Proteomes" id="UP000295509">
    <property type="component" value="Unassembled WGS sequence"/>
</dbReference>
<dbReference type="EMBL" id="SORE01000014">
    <property type="protein sequence ID" value="TDY45447.1"/>
    <property type="molecule type" value="Genomic_DNA"/>
</dbReference>
<dbReference type="AlphaFoldDB" id="A0A4R8LLH1"/>
<accession>A0A4R8LLH1</accession>
<evidence type="ECO:0000313" key="2">
    <source>
        <dbReference type="Proteomes" id="UP000295509"/>
    </source>
</evidence>
<comment type="caution">
    <text evidence="1">The sequence shown here is derived from an EMBL/GenBank/DDBJ whole genome shotgun (WGS) entry which is preliminary data.</text>
</comment>
<proteinExistence type="predicted"/>